<keyword evidence="2" id="KW-0472">Membrane</keyword>
<dbReference type="EMBL" id="CAJFDI010000004">
    <property type="protein sequence ID" value="CAD5227955.1"/>
    <property type="molecule type" value="Genomic_DNA"/>
</dbReference>
<reference evidence="4" key="2">
    <citation type="submission" date="2020-08" db="EMBL/GenBank/DDBJ databases">
        <authorList>
            <person name="Kikuchi T."/>
        </authorList>
    </citation>
    <scope>NUCLEOTIDE SEQUENCE</scope>
    <source>
        <strain evidence="3">Ka4C1</strain>
    </source>
</reference>
<accession>A0A1I7RMC4</accession>
<feature type="region of interest" description="Disordered" evidence="1">
    <location>
        <begin position="322"/>
        <end position="366"/>
    </location>
</feature>
<name>A0A1I7RMC4_BURXY</name>
<feature type="transmembrane region" description="Helical" evidence="2">
    <location>
        <begin position="378"/>
        <end position="400"/>
    </location>
</feature>
<protein>
    <submittedName>
        <fullName evidence="3">(pine wood nematode) hypothetical protein</fullName>
    </submittedName>
</protein>
<dbReference type="EMBL" id="CAJFCV020000004">
    <property type="protein sequence ID" value="CAG9118373.1"/>
    <property type="molecule type" value="Genomic_DNA"/>
</dbReference>
<proteinExistence type="predicted"/>
<dbReference type="Proteomes" id="UP000095284">
    <property type="component" value="Unplaced"/>
</dbReference>
<keyword evidence="2" id="KW-0812">Transmembrane</keyword>
<gene>
    <name evidence="3" type="ORF">BXYJ_LOCUS10208</name>
</gene>
<organism evidence="5 7">
    <name type="scientific">Bursaphelenchus xylophilus</name>
    <name type="common">Pinewood nematode worm</name>
    <name type="synonym">Aphelenchoides xylophilus</name>
    <dbReference type="NCBI Taxonomy" id="6326"/>
    <lineage>
        <taxon>Eukaryota</taxon>
        <taxon>Metazoa</taxon>
        <taxon>Ecdysozoa</taxon>
        <taxon>Nematoda</taxon>
        <taxon>Chromadorea</taxon>
        <taxon>Rhabditida</taxon>
        <taxon>Tylenchina</taxon>
        <taxon>Tylenchomorpha</taxon>
        <taxon>Aphelenchoidea</taxon>
        <taxon>Aphelenchoididae</taxon>
        <taxon>Bursaphelenchus</taxon>
    </lineage>
</organism>
<reference evidence="7" key="1">
    <citation type="submission" date="2016-11" db="UniProtKB">
        <authorList>
            <consortium name="WormBaseParasite"/>
        </authorList>
    </citation>
    <scope>IDENTIFICATION</scope>
</reference>
<evidence type="ECO:0000256" key="1">
    <source>
        <dbReference type="SAM" id="MobiDB-lite"/>
    </source>
</evidence>
<dbReference type="Proteomes" id="UP000582659">
    <property type="component" value="Unassembled WGS sequence"/>
</dbReference>
<evidence type="ECO:0000256" key="2">
    <source>
        <dbReference type="SAM" id="Phobius"/>
    </source>
</evidence>
<dbReference type="AlphaFoldDB" id="A0A1I7RMC4"/>
<evidence type="ECO:0000313" key="4">
    <source>
        <dbReference type="EMBL" id="CAG9118373.1"/>
    </source>
</evidence>
<keyword evidence="2" id="KW-1133">Transmembrane helix</keyword>
<keyword evidence="6" id="KW-1185">Reference proteome</keyword>
<dbReference type="SMR" id="A0A1I7RMC4"/>
<evidence type="ECO:0000313" key="3">
    <source>
        <dbReference type="EMBL" id="CAD5227955.1"/>
    </source>
</evidence>
<dbReference type="Proteomes" id="UP000659654">
    <property type="component" value="Unassembled WGS sequence"/>
</dbReference>
<dbReference type="eggNOG" id="ENOG502SRT2">
    <property type="taxonomic scope" value="Eukaryota"/>
</dbReference>
<evidence type="ECO:0000313" key="7">
    <source>
        <dbReference type="WBParaSite" id="BXY_0185900.1"/>
    </source>
</evidence>
<dbReference type="OrthoDB" id="5857665at2759"/>
<sequence length="432" mass="48633">MINVPRFIFRVMKRKPDISVMFVLLLVGLVSADSKGFSLLRMSPEPRMCKEFLCDDKSVTTETLSTVLTNGGEQQQCRDCRDCTDSGYSVCIQRRTPGCHCGHAVPNGCSAATRGQTDNAGFELVRLCYMNALRTPPKPSATNEKKDVIVTIQPFWLDKYWKGLKLDNLTLFYEFEVKSPENCDGRVTTINKGSKIIGYLCTPHLQIDLEEEPEAADRATEYDESSLAPEIQFERAVFDEATEVRFYYRVNAKRERQLNLRNQLVDRPRLIESDRLNFDLTTDPEDNAERKLPDKIVKTTTTTTTTTTPTPTTTVAVNKVKIQDIPDHSQPKANKIEEVPKMESKSEENKPQPTPAPAAGTPSDFLEEHLNNGGQLNLILYVGLATLIVCVLIVLLTCCLRRHRMAYKKTNGAAKATKQHNGYEYKQTAQEA</sequence>
<feature type="region of interest" description="Disordered" evidence="1">
    <location>
        <begin position="412"/>
        <end position="432"/>
    </location>
</feature>
<feature type="compositionally biased region" description="Basic and acidic residues" evidence="1">
    <location>
        <begin position="322"/>
        <end position="350"/>
    </location>
</feature>
<dbReference type="WBParaSite" id="BXY_0185900.1">
    <property type="protein sequence ID" value="BXY_0185900.1"/>
    <property type="gene ID" value="BXY_0185900"/>
</dbReference>
<evidence type="ECO:0000313" key="6">
    <source>
        <dbReference type="Proteomes" id="UP000659654"/>
    </source>
</evidence>
<evidence type="ECO:0000313" key="5">
    <source>
        <dbReference type="Proteomes" id="UP000095284"/>
    </source>
</evidence>